<proteinExistence type="predicted"/>
<dbReference type="InterPro" id="IPR036485">
    <property type="entry name" value="Glu_synth_asu_C_sf"/>
</dbReference>
<gene>
    <name evidence="1" type="ORF">KDK67_05270</name>
</gene>
<reference evidence="1" key="2">
    <citation type="submission" date="2021-04" db="EMBL/GenBank/DDBJ databases">
        <authorList>
            <person name="Dong X."/>
        </authorList>
    </citation>
    <scope>NUCLEOTIDE SEQUENCE</scope>
    <source>
        <strain evidence="1">LLY</strain>
    </source>
</reference>
<dbReference type="PANTHER" id="PTHR39673">
    <property type="entry name" value="TUNGSTEN FORMYLMETHANOFURAN DEHYDROGENASE, SUBUNIT C (FWDC)"/>
    <property type="match status" value="1"/>
</dbReference>
<dbReference type="AlphaFoldDB" id="A0A9E5DBI3"/>
<dbReference type="RefSeq" id="WP_250867797.1">
    <property type="nucleotide sequence ID" value="NZ_JAGSOI010000015.1"/>
</dbReference>
<dbReference type="Gene3D" id="2.160.20.60">
    <property type="entry name" value="Glutamate synthase, alpha subunit, C-terminal domain"/>
    <property type="match status" value="1"/>
</dbReference>
<keyword evidence="2" id="KW-1185">Reference proteome</keyword>
<protein>
    <submittedName>
        <fullName evidence="1">Formylmethanofuran dehydrogenase</fullName>
    </submittedName>
</protein>
<dbReference type="EMBL" id="JAGSOI010000015">
    <property type="protein sequence ID" value="MCM1986413.1"/>
    <property type="molecule type" value="Genomic_DNA"/>
</dbReference>
<name>A0A9E5DBI3_9EURY</name>
<evidence type="ECO:0000313" key="2">
    <source>
        <dbReference type="Proteomes" id="UP001056766"/>
    </source>
</evidence>
<sequence>MELELTSVPDNVCDYTFNFYWYGKEMEPSATIPDQNGTKYTYQQLVDELKKGNDVHIKGSVGGRFAYSLGVDLAHFGGSGKTEAAGNIFVEGNVGPEAGMGMSAGSLYITGDIEQPFGNIIEVVSDVEGYRKFISITELLCVNGVEELCENEFDVVNGKLILDDGILRGTLASRCDCDAEIIVKGDVYNGTGLLMERGIVNVQGNAGLNTGAHLNGGSVVIEGTVGEFSGAYMKAGTLIFNDAKGYVGAGMLGGTIYSKKKVTPAPPAEKVRVGGQDISIVRKLTGAGRVESMLYNKYEVGEEKEQYVKVKMRDGSIFMRKLD</sequence>
<dbReference type="Proteomes" id="UP001056766">
    <property type="component" value="Unassembled WGS sequence"/>
</dbReference>
<dbReference type="GO" id="GO:0016491">
    <property type="term" value="F:oxidoreductase activity"/>
    <property type="evidence" value="ECO:0007669"/>
    <property type="project" value="InterPro"/>
</dbReference>
<reference evidence="1" key="1">
    <citation type="journal article" date="2021" name="mSystems">
        <title>Bacteria and Archaea Synergistically Convert Glycine Betaine to Biogenic Methane in the Formosa Cold Seep of the South China Sea.</title>
        <authorList>
            <person name="Li L."/>
            <person name="Zhang W."/>
            <person name="Zhang S."/>
            <person name="Song L."/>
            <person name="Sun Q."/>
            <person name="Zhang H."/>
            <person name="Xiang H."/>
            <person name="Dong X."/>
        </authorList>
    </citation>
    <scope>NUCLEOTIDE SEQUENCE</scope>
    <source>
        <strain evidence="1">LLY</strain>
    </source>
</reference>
<accession>A0A9E5DBI3</accession>
<dbReference type="PANTHER" id="PTHR39673:SF5">
    <property type="entry name" value="TUNGSTEN-CONTAINING FORMYLMETHANOFURAN DEHYDROGENASE 2 SUBUNIT C"/>
    <property type="match status" value="1"/>
</dbReference>
<evidence type="ECO:0000313" key="1">
    <source>
        <dbReference type="EMBL" id="MCM1986413.1"/>
    </source>
</evidence>
<comment type="caution">
    <text evidence="1">The sequence shown here is derived from an EMBL/GenBank/DDBJ whole genome shotgun (WGS) entry which is preliminary data.</text>
</comment>
<dbReference type="SUPFAM" id="SSF69336">
    <property type="entry name" value="Alpha subunit of glutamate synthase, C-terminal domain"/>
    <property type="match status" value="2"/>
</dbReference>
<organism evidence="1 2">
    <name type="scientific">Methanococcoides seepicolus</name>
    <dbReference type="NCBI Taxonomy" id="2828780"/>
    <lineage>
        <taxon>Archaea</taxon>
        <taxon>Methanobacteriati</taxon>
        <taxon>Methanobacteriota</taxon>
        <taxon>Stenosarchaea group</taxon>
        <taxon>Methanomicrobia</taxon>
        <taxon>Methanosarcinales</taxon>
        <taxon>Methanosarcinaceae</taxon>
        <taxon>Methanococcoides</taxon>
    </lineage>
</organism>